<accession>A0A4Z0MCR4</accession>
<proteinExistence type="predicted"/>
<organism evidence="2 3">
    <name type="scientific">Hymenobacter wooponensis</name>
    <dbReference type="NCBI Taxonomy" id="1525360"/>
    <lineage>
        <taxon>Bacteria</taxon>
        <taxon>Pseudomonadati</taxon>
        <taxon>Bacteroidota</taxon>
        <taxon>Cytophagia</taxon>
        <taxon>Cytophagales</taxon>
        <taxon>Hymenobacteraceae</taxon>
        <taxon>Hymenobacter</taxon>
    </lineage>
</organism>
<dbReference type="Proteomes" id="UP000298284">
    <property type="component" value="Unassembled WGS sequence"/>
</dbReference>
<keyword evidence="1" id="KW-0472">Membrane</keyword>
<sequence length="110" mass="12324">MATMPMPYALLLLDEGSAITLAVGLLKAVPVVVLYGASFYFLLHNRRTSEQKPLGLLLALVLAAIGLYRWPERMLYEEYSYSTLFMACLLFLPLLVAAFVFTCAAQEREE</sequence>
<dbReference type="OrthoDB" id="9872460at2"/>
<evidence type="ECO:0000256" key="1">
    <source>
        <dbReference type="SAM" id="Phobius"/>
    </source>
</evidence>
<evidence type="ECO:0000313" key="2">
    <source>
        <dbReference type="EMBL" id="TGD77301.1"/>
    </source>
</evidence>
<keyword evidence="3" id="KW-1185">Reference proteome</keyword>
<dbReference type="RefSeq" id="WP_135532902.1">
    <property type="nucleotide sequence ID" value="NZ_SRKZ01000009.1"/>
</dbReference>
<feature type="transmembrane region" description="Helical" evidence="1">
    <location>
        <begin position="83"/>
        <end position="105"/>
    </location>
</feature>
<name>A0A4Z0MCR4_9BACT</name>
<evidence type="ECO:0000313" key="3">
    <source>
        <dbReference type="Proteomes" id="UP000298284"/>
    </source>
</evidence>
<dbReference type="AlphaFoldDB" id="A0A4Z0MCR4"/>
<reference evidence="2 3" key="1">
    <citation type="submission" date="2019-04" db="EMBL/GenBank/DDBJ databases">
        <authorList>
            <person name="Feng G."/>
            <person name="Zhang J."/>
            <person name="Zhu H."/>
        </authorList>
    </citation>
    <scope>NUCLEOTIDE SEQUENCE [LARGE SCALE GENOMIC DNA]</scope>
    <source>
        <strain evidence="2 3">JCM 19491</strain>
    </source>
</reference>
<comment type="caution">
    <text evidence="2">The sequence shown here is derived from an EMBL/GenBank/DDBJ whole genome shotgun (WGS) entry which is preliminary data.</text>
</comment>
<keyword evidence="1" id="KW-0812">Transmembrane</keyword>
<keyword evidence="1" id="KW-1133">Transmembrane helix</keyword>
<feature type="transmembrane region" description="Helical" evidence="1">
    <location>
        <begin position="20"/>
        <end position="42"/>
    </location>
</feature>
<protein>
    <submittedName>
        <fullName evidence="2">Uncharacterized protein</fullName>
    </submittedName>
</protein>
<gene>
    <name evidence="2" type="ORF">EU557_23340</name>
</gene>
<dbReference type="EMBL" id="SRKZ01000009">
    <property type="protein sequence ID" value="TGD77301.1"/>
    <property type="molecule type" value="Genomic_DNA"/>
</dbReference>
<feature type="transmembrane region" description="Helical" evidence="1">
    <location>
        <begin position="54"/>
        <end position="71"/>
    </location>
</feature>